<dbReference type="Gene3D" id="1.10.1400.10">
    <property type="match status" value="1"/>
</dbReference>
<comment type="similarity">
    <text evidence="1">Belongs to the peptidase S45 family.</text>
</comment>
<gene>
    <name evidence="7" type="ORF">SAMN04488109_3478</name>
</gene>
<evidence type="ECO:0000256" key="1">
    <source>
        <dbReference type="ARBA" id="ARBA00006586"/>
    </source>
</evidence>
<evidence type="ECO:0000256" key="3">
    <source>
        <dbReference type="ARBA" id="ARBA00023145"/>
    </source>
</evidence>
<keyword evidence="6" id="KW-0472">Membrane</keyword>
<dbReference type="Proteomes" id="UP000184212">
    <property type="component" value="Unassembled WGS sequence"/>
</dbReference>
<reference evidence="7 8" key="1">
    <citation type="submission" date="2016-11" db="EMBL/GenBank/DDBJ databases">
        <authorList>
            <person name="Jaros S."/>
            <person name="Januszkiewicz K."/>
            <person name="Wedrychowicz H."/>
        </authorList>
    </citation>
    <scope>NUCLEOTIDE SEQUENCE [LARGE SCALE GENOMIC DNA]</scope>
    <source>
        <strain evidence="7 8">DSM 24574</strain>
    </source>
</reference>
<evidence type="ECO:0000256" key="5">
    <source>
        <dbReference type="PIRSR" id="PIRSR001227-2"/>
    </source>
</evidence>
<dbReference type="AlphaFoldDB" id="A0A1M5RMT3"/>
<keyword evidence="6" id="KW-0812">Transmembrane</keyword>
<dbReference type="RefSeq" id="WP_073136383.1">
    <property type="nucleotide sequence ID" value="NZ_FQWQ01000002.1"/>
</dbReference>
<evidence type="ECO:0000313" key="7">
    <source>
        <dbReference type="EMBL" id="SHH27555.1"/>
    </source>
</evidence>
<evidence type="ECO:0000256" key="4">
    <source>
        <dbReference type="PIRSR" id="PIRSR001227-1"/>
    </source>
</evidence>
<dbReference type="InterPro" id="IPR043146">
    <property type="entry name" value="Penicillin_amidase_N_B-knob"/>
</dbReference>
<name>A0A1M5RMT3_9BACT</name>
<protein>
    <submittedName>
        <fullName evidence="7">Penicillin amidase</fullName>
    </submittedName>
</protein>
<keyword evidence="6" id="KW-1133">Transmembrane helix</keyword>
<dbReference type="STRING" id="947013.SAMN04488109_3478"/>
<feature type="binding site" evidence="5">
    <location>
        <position position="327"/>
    </location>
    <ligand>
        <name>Ca(2+)</name>
        <dbReference type="ChEBI" id="CHEBI:29108"/>
    </ligand>
</feature>
<evidence type="ECO:0000256" key="2">
    <source>
        <dbReference type="ARBA" id="ARBA00022801"/>
    </source>
</evidence>
<dbReference type="Gene3D" id="2.30.120.10">
    <property type="match status" value="1"/>
</dbReference>
<feature type="transmembrane region" description="Helical" evidence="6">
    <location>
        <begin position="7"/>
        <end position="26"/>
    </location>
</feature>
<keyword evidence="2" id="KW-0378">Hydrolase</keyword>
<dbReference type="PANTHER" id="PTHR34218:SF5">
    <property type="entry name" value="PENICILLIN ACYLASE FAMILY PROTEIN"/>
    <property type="match status" value="1"/>
</dbReference>
<dbReference type="InterPro" id="IPR002692">
    <property type="entry name" value="S45"/>
</dbReference>
<dbReference type="InterPro" id="IPR023343">
    <property type="entry name" value="Penicillin_amidase_dom1"/>
</dbReference>
<organism evidence="7 8">
    <name type="scientific">Chryseolinea serpens</name>
    <dbReference type="NCBI Taxonomy" id="947013"/>
    <lineage>
        <taxon>Bacteria</taxon>
        <taxon>Pseudomonadati</taxon>
        <taxon>Bacteroidota</taxon>
        <taxon>Cytophagia</taxon>
        <taxon>Cytophagales</taxon>
        <taxon>Fulvivirgaceae</taxon>
        <taxon>Chryseolinea</taxon>
    </lineage>
</organism>
<sequence length="797" mass="89063">MKLIKRVLIGLVILVILLVAGVYLYMRTTAPDYTSTLKVAGLKSEVEVLFDDYGVPHIYAQNEEDAYFALGYVHAQDRLFQMEMLRRAAAGRLSEVLGPELLKVDKLFRTLSLNQFAKQHAQKFLSSDTAAFQRAALAYQKGINHYIKTGKTPLEFTLIGIPKTEFTPEDIYLAVGFMSFGFAEGLRADPVLQKIRTERGDEYLKDFAVQNPADAVLIKNFAGPAKTHGRDSLISFLNESLEQIPVAMWQGSNGWAVSAEKSKSGFPILANDTHIGFGQPAVWYEAHIEYPGFRLYGHHLAGVPFGLLGNNDFCAWGLTMFENDDADFFTETLNPQNANQVKFKDAWEDMDVRKEIIKVKGQPDEILEVKTTRHGPVFNSQLTENKTDDPVALWWLLLHEDNEALQAAYQLDHAQTFADARKAASMFSAPGLNLMYADRDKNIAWWAVAKLPIRAKHVASKFFLDGSSGNDEYLGFYDFSKNPQAINPPWGYVYSANNQPDSVEGVLYPGYYYPKGRSGRVKALLEQQPTWEPADFKKINLDHVSIMHPEVAREMAAVLKQSLNPAFEPLISALNGWDGSHKATDIAPSVYYNMLSQIYFLAMKDELGDTALRSILATSVTKNSYYILISHDGSAWWDNVDTKDKKETRQDIFAQAAQNTIALLTQTSGSDPAGWTWGKIHSLKHNHPLGKVKLLDPLFSVGPFEVEGGMEVINNLHFYLDTTGFFPVTGGPALRKITDLSDVGSGETVSPTGNSGNVMSPFYADQAEMFATGKFRQMLMDRKEIETRSKGKMVMKP</sequence>
<keyword evidence="8" id="KW-1185">Reference proteome</keyword>
<feature type="active site" description="Nucleophile" evidence="4">
    <location>
        <position position="252"/>
    </location>
</feature>
<accession>A0A1M5RMT3</accession>
<dbReference type="EMBL" id="FQWQ01000002">
    <property type="protein sequence ID" value="SHH27555.1"/>
    <property type="molecule type" value="Genomic_DNA"/>
</dbReference>
<evidence type="ECO:0000256" key="6">
    <source>
        <dbReference type="SAM" id="Phobius"/>
    </source>
</evidence>
<dbReference type="InterPro" id="IPR043147">
    <property type="entry name" value="Penicillin_amidase_A-knob"/>
</dbReference>
<dbReference type="Gene3D" id="3.60.20.10">
    <property type="entry name" value="Glutamine Phosphoribosylpyrophosphate, subunit 1, domain 1"/>
    <property type="match status" value="1"/>
</dbReference>
<dbReference type="InterPro" id="IPR029055">
    <property type="entry name" value="Ntn_hydrolases_N"/>
</dbReference>
<dbReference type="PIRSF" id="PIRSF001227">
    <property type="entry name" value="Pen_acylase"/>
    <property type="match status" value="1"/>
</dbReference>
<keyword evidence="3" id="KW-0865">Zymogen</keyword>
<dbReference type="InterPro" id="IPR014395">
    <property type="entry name" value="Pen/GL7ACA/AHL_acylase"/>
</dbReference>
<comment type="cofactor">
    <cofactor evidence="5">
        <name>Ca(2+)</name>
        <dbReference type="ChEBI" id="CHEBI:29108"/>
    </cofactor>
    <text evidence="5">Binds 1 Ca(2+) ion per dimer.</text>
</comment>
<dbReference type="CDD" id="cd03747">
    <property type="entry name" value="Ntn_PGA_like"/>
    <property type="match status" value="1"/>
</dbReference>
<dbReference type="SUPFAM" id="SSF56235">
    <property type="entry name" value="N-terminal nucleophile aminohydrolases (Ntn hydrolases)"/>
    <property type="match status" value="1"/>
</dbReference>
<evidence type="ECO:0000313" key="8">
    <source>
        <dbReference type="Proteomes" id="UP000184212"/>
    </source>
</evidence>
<dbReference type="GO" id="GO:0046872">
    <property type="term" value="F:metal ion binding"/>
    <property type="evidence" value="ECO:0007669"/>
    <property type="project" value="UniProtKB-KW"/>
</dbReference>
<proteinExistence type="inferred from homology"/>
<feature type="binding site" evidence="5">
    <location>
        <position position="324"/>
    </location>
    <ligand>
        <name>Ca(2+)</name>
        <dbReference type="ChEBI" id="CHEBI:29108"/>
    </ligand>
</feature>
<dbReference type="GO" id="GO:0016811">
    <property type="term" value="F:hydrolase activity, acting on carbon-nitrogen (but not peptide) bonds, in linear amides"/>
    <property type="evidence" value="ECO:0007669"/>
    <property type="project" value="InterPro"/>
</dbReference>
<dbReference type="Gene3D" id="1.10.439.10">
    <property type="entry name" value="Penicillin Amidohydrolase, domain 1"/>
    <property type="match status" value="1"/>
</dbReference>
<dbReference type="OrthoDB" id="9759796at2"/>
<dbReference type="Pfam" id="PF01804">
    <property type="entry name" value="Penicil_amidase"/>
    <property type="match status" value="1"/>
</dbReference>
<dbReference type="GO" id="GO:0017000">
    <property type="term" value="P:antibiotic biosynthetic process"/>
    <property type="evidence" value="ECO:0007669"/>
    <property type="project" value="InterPro"/>
</dbReference>
<keyword evidence="5" id="KW-0106">Calcium</keyword>
<dbReference type="PANTHER" id="PTHR34218">
    <property type="entry name" value="PEPTIDASE S45 PENICILLIN AMIDASE"/>
    <property type="match status" value="1"/>
</dbReference>
<keyword evidence="5" id="KW-0479">Metal-binding</keyword>